<evidence type="ECO:0000256" key="3">
    <source>
        <dbReference type="PROSITE-ProRule" id="PRU00339"/>
    </source>
</evidence>
<dbReference type="Gene3D" id="1.25.40.10">
    <property type="entry name" value="Tetratricopeptide repeat domain"/>
    <property type="match status" value="1"/>
</dbReference>
<accession>A0A2T0WWQ2</accession>
<comment type="caution">
    <text evidence="5">The sequence shown here is derived from an EMBL/GenBank/DDBJ whole genome shotgun (WGS) entry which is preliminary data.</text>
</comment>
<sequence>MRTLFALTLLAPSVALAECPTAPDHSAALAGLFDQARAATSPAAGAEPANRMWELWTDAPDGQAQDLLDAGMERIRMSDWDGANKALNALIDYCPDYAEGYNQRAFVSFLTDDFEAALPDLDRTLSLSPTHVGALAGKALTLLALGRQAEGQKALKQALALNPWLSERTLLSEPPGQDI</sequence>
<keyword evidence="6" id="KW-1185">Reference proteome</keyword>
<dbReference type="SUPFAM" id="SSF48452">
    <property type="entry name" value="TPR-like"/>
    <property type="match status" value="1"/>
</dbReference>
<dbReference type="InterPro" id="IPR019734">
    <property type="entry name" value="TPR_rpt"/>
</dbReference>
<dbReference type="SMART" id="SM00028">
    <property type="entry name" value="TPR"/>
    <property type="match status" value="2"/>
</dbReference>
<dbReference type="EMBL" id="PVTQ01000004">
    <property type="protein sequence ID" value="PRY91111.1"/>
    <property type="molecule type" value="Genomic_DNA"/>
</dbReference>
<dbReference type="AlphaFoldDB" id="A0A2T0WWQ2"/>
<protein>
    <submittedName>
        <fullName evidence="5">Uncharacterized protein</fullName>
    </submittedName>
</protein>
<dbReference type="PANTHER" id="PTHR44858:SF1">
    <property type="entry name" value="UDP-N-ACETYLGLUCOSAMINE--PEPTIDE N-ACETYLGLUCOSAMINYLTRANSFERASE SPINDLY-RELATED"/>
    <property type="match status" value="1"/>
</dbReference>
<dbReference type="InterPro" id="IPR011990">
    <property type="entry name" value="TPR-like_helical_dom_sf"/>
</dbReference>
<feature type="repeat" description="TPR" evidence="3">
    <location>
        <begin position="98"/>
        <end position="131"/>
    </location>
</feature>
<name>A0A2T0WWQ2_9RHOB</name>
<gene>
    <name evidence="5" type="ORF">CLV74_104124</name>
</gene>
<dbReference type="Proteomes" id="UP000238392">
    <property type="component" value="Unassembled WGS sequence"/>
</dbReference>
<evidence type="ECO:0000256" key="1">
    <source>
        <dbReference type="ARBA" id="ARBA00022737"/>
    </source>
</evidence>
<keyword evidence="1" id="KW-0677">Repeat</keyword>
<dbReference type="PANTHER" id="PTHR44858">
    <property type="entry name" value="TETRATRICOPEPTIDE REPEAT PROTEIN 6"/>
    <property type="match status" value="1"/>
</dbReference>
<evidence type="ECO:0000256" key="2">
    <source>
        <dbReference type="ARBA" id="ARBA00022803"/>
    </source>
</evidence>
<feature type="chain" id="PRO_5015661867" evidence="4">
    <location>
        <begin position="18"/>
        <end position="179"/>
    </location>
</feature>
<reference evidence="5 6" key="1">
    <citation type="submission" date="2018-03" db="EMBL/GenBank/DDBJ databases">
        <title>Genomic Encyclopedia of Archaeal and Bacterial Type Strains, Phase II (KMG-II): from individual species to whole genera.</title>
        <authorList>
            <person name="Goeker M."/>
        </authorList>
    </citation>
    <scope>NUCLEOTIDE SEQUENCE [LARGE SCALE GENOMIC DNA]</scope>
    <source>
        <strain evidence="5 6">DSM 100212</strain>
    </source>
</reference>
<organism evidence="5 6">
    <name type="scientific">Donghicola tyrosinivorans</name>
    <dbReference type="NCBI Taxonomy" id="1652492"/>
    <lineage>
        <taxon>Bacteria</taxon>
        <taxon>Pseudomonadati</taxon>
        <taxon>Pseudomonadota</taxon>
        <taxon>Alphaproteobacteria</taxon>
        <taxon>Rhodobacterales</taxon>
        <taxon>Roseobacteraceae</taxon>
        <taxon>Donghicola</taxon>
    </lineage>
</organism>
<dbReference type="InterPro" id="IPR050498">
    <property type="entry name" value="Ycf3"/>
</dbReference>
<feature type="signal peptide" evidence="4">
    <location>
        <begin position="1"/>
        <end position="17"/>
    </location>
</feature>
<dbReference type="OrthoDB" id="9815010at2"/>
<evidence type="ECO:0000313" key="6">
    <source>
        <dbReference type="Proteomes" id="UP000238392"/>
    </source>
</evidence>
<evidence type="ECO:0000256" key="4">
    <source>
        <dbReference type="SAM" id="SignalP"/>
    </source>
</evidence>
<evidence type="ECO:0000313" key="5">
    <source>
        <dbReference type="EMBL" id="PRY91111.1"/>
    </source>
</evidence>
<proteinExistence type="predicted"/>
<keyword evidence="2 3" id="KW-0802">TPR repeat</keyword>
<dbReference type="RefSeq" id="WP_106263639.1">
    <property type="nucleotide sequence ID" value="NZ_PVTQ01000004.1"/>
</dbReference>
<dbReference type="PROSITE" id="PS50005">
    <property type="entry name" value="TPR"/>
    <property type="match status" value="1"/>
</dbReference>
<keyword evidence="4" id="KW-0732">Signal</keyword>